<feature type="domain" description="Protein kinase" evidence="9">
    <location>
        <begin position="8"/>
        <end position="211"/>
    </location>
</feature>
<dbReference type="InterPro" id="IPR011009">
    <property type="entry name" value="Kinase-like_dom_sf"/>
</dbReference>
<dbReference type="EC" id="2.7.11.1" evidence="1"/>
<dbReference type="PROSITE" id="PS50011">
    <property type="entry name" value="PROTEIN_KINASE_DOM"/>
    <property type="match status" value="1"/>
</dbReference>
<comment type="catalytic activity">
    <reaction evidence="7">
        <text>L-threonyl-[protein] + ATP = O-phospho-L-threonyl-[protein] + ADP + H(+)</text>
        <dbReference type="Rhea" id="RHEA:46608"/>
        <dbReference type="Rhea" id="RHEA-COMP:11060"/>
        <dbReference type="Rhea" id="RHEA-COMP:11605"/>
        <dbReference type="ChEBI" id="CHEBI:15378"/>
        <dbReference type="ChEBI" id="CHEBI:30013"/>
        <dbReference type="ChEBI" id="CHEBI:30616"/>
        <dbReference type="ChEBI" id="CHEBI:61977"/>
        <dbReference type="ChEBI" id="CHEBI:456216"/>
        <dbReference type="EC" id="2.7.11.1"/>
    </reaction>
</comment>
<dbReference type="Pfam" id="PF00069">
    <property type="entry name" value="Pkinase"/>
    <property type="match status" value="1"/>
</dbReference>
<protein>
    <recommendedName>
        <fullName evidence="1">non-specific serine/threonine protein kinase</fullName>
        <ecNumber evidence="1">2.7.11.1</ecNumber>
    </recommendedName>
</protein>
<evidence type="ECO:0000256" key="7">
    <source>
        <dbReference type="ARBA" id="ARBA00047899"/>
    </source>
</evidence>
<proteinExistence type="predicted"/>
<evidence type="ECO:0000256" key="6">
    <source>
        <dbReference type="ARBA" id="ARBA00022840"/>
    </source>
</evidence>
<keyword evidence="6" id="KW-0067">ATP-binding</keyword>
<reference evidence="10 11" key="1">
    <citation type="submission" date="2023-01" db="EMBL/GenBank/DDBJ databases">
        <authorList>
            <person name="Kreplak J."/>
        </authorList>
    </citation>
    <scope>NUCLEOTIDE SEQUENCE [LARGE SCALE GENOMIC DNA]</scope>
</reference>
<gene>
    <name evidence="10" type="ORF">VFH_I061040</name>
</gene>
<accession>A0AAV0Z4A9</accession>
<organism evidence="10 11">
    <name type="scientific">Vicia faba</name>
    <name type="common">Broad bean</name>
    <name type="synonym">Faba vulgaris</name>
    <dbReference type="NCBI Taxonomy" id="3906"/>
    <lineage>
        <taxon>Eukaryota</taxon>
        <taxon>Viridiplantae</taxon>
        <taxon>Streptophyta</taxon>
        <taxon>Embryophyta</taxon>
        <taxon>Tracheophyta</taxon>
        <taxon>Spermatophyta</taxon>
        <taxon>Magnoliopsida</taxon>
        <taxon>eudicotyledons</taxon>
        <taxon>Gunneridae</taxon>
        <taxon>Pentapetalae</taxon>
        <taxon>rosids</taxon>
        <taxon>fabids</taxon>
        <taxon>Fabales</taxon>
        <taxon>Fabaceae</taxon>
        <taxon>Papilionoideae</taxon>
        <taxon>50 kb inversion clade</taxon>
        <taxon>NPAAA clade</taxon>
        <taxon>Hologalegina</taxon>
        <taxon>IRL clade</taxon>
        <taxon>Fabeae</taxon>
        <taxon>Vicia</taxon>
    </lineage>
</organism>
<dbReference type="EMBL" id="OX451735">
    <property type="protein sequence ID" value="CAI8592836.1"/>
    <property type="molecule type" value="Genomic_DNA"/>
</dbReference>
<name>A0AAV0Z4A9_VICFA</name>
<dbReference type="GO" id="GO:0055028">
    <property type="term" value="C:cortical microtubule"/>
    <property type="evidence" value="ECO:0007669"/>
    <property type="project" value="TreeGrafter"/>
</dbReference>
<keyword evidence="5" id="KW-0418">Kinase</keyword>
<dbReference type="PANTHER" id="PTHR43671">
    <property type="entry name" value="SERINE/THREONINE-PROTEIN KINASE NEK"/>
    <property type="match status" value="1"/>
</dbReference>
<dbReference type="SMART" id="SM00220">
    <property type="entry name" value="S_TKc"/>
    <property type="match status" value="1"/>
</dbReference>
<dbReference type="GO" id="GO:0005524">
    <property type="term" value="F:ATP binding"/>
    <property type="evidence" value="ECO:0007669"/>
    <property type="project" value="UniProtKB-KW"/>
</dbReference>
<evidence type="ECO:0000256" key="4">
    <source>
        <dbReference type="ARBA" id="ARBA00022741"/>
    </source>
</evidence>
<evidence type="ECO:0000256" key="1">
    <source>
        <dbReference type="ARBA" id="ARBA00012513"/>
    </source>
</evidence>
<dbReference type="Gene3D" id="3.30.200.20">
    <property type="entry name" value="Phosphorylase Kinase, domain 1"/>
    <property type="match status" value="1"/>
</dbReference>
<dbReference type="SUPFAM" id="SSF56112">
    <property type="entry name" value="Protein kinase-like (PK-like)"/>
    <property type="match status" value="1"/>
</dbReference>
<evidence type="ECO:0000256" key="5">
    <source>
        <dbReference type="ARBA" id="ARBA00022777"/>
    </source>
</evidence>
<keyword evidence="2" id="KW-0723">Serine/threonine-protein kinase</keyword>
<dbReference type="GO" id="GO:0007017">
    <property type="term" value="P:microtubule-based process"/>
    <property type="evidence" value="ECO:0007669"/>
    <property type="project" value="TreeGrafter"/>
</dbReference>
<dbReference type="GO" id="GO:0004674">
    <property type="term" value="F:protein serine/threonine kinase activity"/>
    <property type="evidence" value="ECO:0007669"/>
    <property type="project" value="UniProtKB-KW"/>
</dbReference>
<evidence type="ECO:0000256" key="2">
    <source>
        <dbReference type="ARBA" id="ARBA00022527"/>
    </source>
</evidence>
<keyword evidence="4" id="KW-0547">Nucleotide-binding</keyword>
<dbReference type="PROSITE" id="PS00108">
    <property type="entry name" value="PROTEIN_KINASE_ST"/>
    <property type="match status" value="1"/>
</dbReference>
<dbReference type="Gene3D" id="1.10.510.10">
    <property type="entry name" value="Transferase(Phosphotransferase) domain 1"/>
    <property type="match status" value="1"/>
</dbReference>
<evidence type="ECO:0000259" key="9">
    <source>
        <dbReference type="PROSITE" id="PS50011"/>
    </source>
</evidence>
<keyword evidence="11" id="KW-1185">Reference proteome</keyword>
<dbReference type="Proteomes" id="UP001157006">
    <property type="component" value="Chromosome 1S"/>
</dbReference>
<dbReference type="InterPro" id="IPR050660">
    <property type="entry name" value="NEK_Ser/Thr_kinase"/>
</dbReference>
<dbReference type="PANTHER" id="PTHR43671:SF98">
    <property type="entry name" value="SERINE_THREONINE-PROTEIN KINASE NEK11"/>
    <property type="match status" value="1"/>
</dbReference>
<sequence>MVSRMDPYEIMEPISGGAFGAAILVNHKLEKKRYVLKKIRLARKTERCRKSAHQEMDLIARIKHLYIVEFKEAWVDKGFYVCIVTGYCQGGDIAALMKKSNGDFCLNILVANIRKYLHSKFVLHRDLKCFNIFLTKDHDVCLGDFGLAKTQKAGDLTSSFQIYNFCCTGCCIYEMAAHRPAFKAFDMDGLISKISCPSIGALPPCYSPSLF</sequence>
<comment type="catalytic activity">
    <reaction evidence="8">
        <text>L-seryl-[protein] + ATP = O-phospho-L-seryl-[protein] + ADP + H(+)</text>
        <dbReference type="Rhea" id="RHEA:17989"/>
        <dbReference type="Rhea" id="RHEA-COMP:9863"/>
        <dbReference type="Rhea" id="RHEA-COMP:11604"/>
        <dbReference type="ChEBI" id="CHEBI:15378"/>
        <dbReference type="ChEBI" id="CHEBI:29999"/>
        <dbReference type="ChEBI" id="CHEBI:30616"/>
        <dbReference type="ChEBI" id="CHEBI:83421"/>
        <dbReference type="ChEBI" id="CHEBI:456216"/>
        <dbReference type="EC" id="2.7.11.1"/>
    </reaction>
</comment>
<evidence type="ECO:0000256" key="8">
    <source>
        <dbReference type="ARBA" id="ARBA00048679"/>
    </source>
</evidence>
<evidence type="ECO:0000313" key="10">
    <source>
        <dbReference type="EMBL" id="CAI8592836.1"/>
    </source>
</evidence>
<keyword evidence="3" id="KW-0808">Transferase</keyword>
<dbReference type="InterPro" id="IPR000719">
    <property type="entry name" value="Prot_kinase_dom"/>
</dbReference>
<evidence type="ECO:0000256" key="3">
    <source>
        <dbReference type="ARBA" id="ARBA00022679"/>
    </source>
</evidence>
<evidence type="ECO:0000313" key="11">
    <source>
        <dbReference type="Proteomes" id="UP001157006"/>
    </source>
</evidence>
<dbReference type="InterPro" id="IPR008271">
    <property type="entry name" value="Ser/Thr_kinase_AS"/>
</dbReference>
<dbReference type="AlphaFoldDB" id="A0AAV0Z4A9"/>